<dbReference type="HAMAP" id="MF_01914">
    <property type="entry name" value="LPS_assembly_LptA"/>
    <property type="match status" value="1"/>
</dbReference>
<feature type="signal peptide" evidence="4">
    <location>
        <begin position="1"/>
        <end position="25"/>
    </location>
</feature>
<evidence type="ECO:0000259" key="6">
    <source>
        <dbReference type="Pfam" id="PF03968"/>
    </source>
</evidence>
<sequence precursor="true">MTAIDPRKPLAVLAALLLAATPALARQSDRNQPMDIEAGHADYSVDGSAPTILSGGVSISQGTLDARADRAEVTIRGGEPSRVVLIGSPATLRQQMDDGSPMDAVATRMDYDVTREVMVLTGNVRIEQPRGTLAGERVVYNMLTGQVTSGGQDSGRVRMRIMPRNSSAPAEQSGGTSAEDR</sequence>
<dbReference type="GO" id="GO:0030288">
    <property type="term" value="C:outer membrane-bounded periplasmic space"/>
    <property type="evidence" value="ECO:0007669"/>
    <property type="project" value="TreeGrafter"/>
</dbReference>
<comment type="similarity">
    <text evidence="4">Belongs to the LptA family.</text>
</comment>
<dbReference type="Proteomes" id="UP000030003">
    <property type="component" value="Unassembled WGS sequence"/>
</dbReference>
<evidence type="ECO:0000256" key="2">
    <source>
        <dbReference type="ARBA" id="ARBA00022729"/>
    </source>
</evidence>
<dbReference type="RefSeq" id="WP_036136752.1">
    <property type="nucleotide sequence ID" value="NZ_AUHT01000005.1"/>
</dbReference>
<comment type="caution">
    <text evidence="7">The sequence shown here is derived from an EMBL/GenBank/DDBJ whole genome shotgun (WGS) entry which is preliminary data.</text>
</comment>
<reference evidence="7 8" key="1">
    <citation type="submission" date="2013-08" db="EMBL/GenBank/DDBJ databases">
        <title>Genomic analysis of Lysobacter defluvii.</title>
        <authorList>
            <person name="Wang Q."/>
            <person name="Wang G."/>
        </authorList>
    </citation>
    <scope>NUCLEOTIDE SEQUENCE [LARGE SCALE GENOMIC DNA]</scope>
    <source>
        <strain evidence="7 8">IMMIB APB-9</strain>
    </source>
</reference>
<evidence type="ECO:0000256" key="5">
    <source>
        <dbReference type="SAM" id="MobiDB-lite"/>
    </source>
</evidence>
<keyword evidence="3 4" id="KW-0574">Periplasm</keyword>
<comment type="function">
    <text evidence="4">Involved in the assembly of lipopolysaccharide (LPS). Required for the translocation of LPS from the inner membrane to the outer membrane. May form a bridge between the inner membrane and the outer membrane, via interactions with LptC and LptD, thereby facilitating LPS transfer across the periplasm.</text>
</comment>
<dbReference type="STRING" id="1385515.GCA_000423325_00788"/>
<dbReference type="AlphaFoldDB" id="A0A0A0M980"/>
<dbReference type="EMBL" id="AVBH01000048">
    <property type="protein sequence ID" value="KGO98804.1"/>
    <property type="molecule type" value="Genomic_DNA"/>
</dbReference>
<dbReference type="OrthoDB" id="9795964at2"/>
<comment type="subunit">
    <text evidence="4">Component of the lipopolysaccharide transport and assembly complex.</text>
</comment>
<evidence type="ECO:0000256" key="3">
    <source>
        <dbReference type="ARBA" id="ARBA00022764"/>
    </source>
</evidence>
<feature type="region of interest" description="Disordered" evidence="5">
    <location>
        <begin position="162"/>
        <end position="181"/>
    </location>
</feature>
<evidence type="ECO:0000313" key="7">
    <source>
        <dbReference type="EMBL" id="KGO98804.1"/>
    </source>
</evidence>
<dbReference type="Gene3D" id="2.60.450.10">
    <property type="entry name" value="Lipopolysaccharide (LPS) transport protein A like domain"/>
    <property type="match status" value="1"/>
</dbReference>
<organism evidence="7 8">
    <name type="scientific">Lysobacter defluvii IMMIB APB-9 = DSM 18482</name>
    <dbReference type="NCBI Taxonomy" id="1385515"/>
    <lineage>
        <taxon>Bacteria</taxon>
        <taxon>Pseudomonadati</taxon>
        <taxon>Pseudomonadota</taxon>
        <taxon>Gammaproteobacteria</taxon>
        <taxon>Lysobacterales</taxon>
        <taxon>Lysobacteraceae</taxon>
        <taxon>Novilysobacter</taxon>
    </lineage>
</organism>
<dbReference type="PANTHER" id="PTHR36504:SF1">
    <property type="entry name" value="LIPOPOLYSACCHARIDE EXPORT SYSTEM PROTEIN LPTA"/>
    <property type="match status" value="1"/>
</dbReference>
<evidence type="ECO:0000313" key="8">
    <source>
        <dbReference type="Proteomes" id="UP000030003"/>
    </source>
</evidence>
<dbReference type="InterPro" id="IPR052037">
    <property type="entry name" value="LPS_export_LptA"/>
</dbReference>
<dbReference type="NCBIfam" id="TIGR03002">
    <property type="entry name" value="outer_YhbN_LptA"/>
    <property type="match status" value="1"/>
</dbReference>
<dbReference type="InterPro" id="IPR014340">
    <property type="entry name" value="LptA"/>
</dbReference>
<evidence type="ECO:0000256" key="1">
    <source>
        <dbReference type="ARBA" id="ARBA00022448"/>
    </source>
</evidence>
<protein>
    <recommendedName>
        <fullName evidence="4">Lipopolysaccharide export system protein LptA</fullName>
    </recommendedName>
</protein>
<gene>
    <name evidence="4" type="primary">lptA</name>
    <name evidence="7" type="ORF">N791_13695</name>
</gene>
<comment type="subcellular location">
    <subcellularLocation>
        <location evidence="4">Periplasm</location>
    </subcellularLocation>
</comment>
<feature type="domain" description="Organic solvent tolerance-like N-terminal" evidence="6">
    <location>
        <begin position="36"/>
        <end position="145"/>
    </location>
</feature>
<accession>A0A0A0M980</accession>
<dbReference type="eggNOG" id="COG1934">
    <property type="taxonomic scope" value="Bacteria"/>
</dbReference>
<feature type="chain" id="PRO_5008983704" description="Lipopolysaccharide export system protein LptA" evidence="4">
    <location>
        <begin position="26"/>
        <end position="181"/>
    </location>
</feature>
<dbReference type="GO" id="GO:0015920">
    <property type="term" value="P:lipopolysaccharide transport"/>
    <property type="evidence" value="ECO:0007669"/>
    <property type="project" value="UniProtKB-UniRule"/>
</dbReference>
<dbReference type="PANTHER" id="PTHR36504">
    <property type="entry name" value="LIPOPOLYSACCHARIDE EXPORT SYSTEM PROTEIN LPTA"/>
    <property type="match status" value="1"/>
</dbReference>
<dbReference type="GO" id="GO:0001530">
    <property type="term" value="F:lipopolysaccharide binding"/>
    <property type="evidence" value="ECO:0007669"/>
    <property type="project" value="InterPro"/>
</dbReference>
<dbReference type="GO" id="GO:0009279">
    <property type="term" value="C:cell outer membrane"/>
    <property type="evidence" value="ECO:0007669"/>
    <property type="project" value="TreeGrafter"/>
</dbReference>
<dbReference type="GO" id="GO:0043165">
    <property type="term" value="P:Gram-negative-bacterium-type cell outer membrane assembly"/>
    <property type="evidence" value="ECO:0007669"/>
    <property type="project" value="UniProtKB-UniRule"/>
</dbReference>
<keyword evidence="2 4" id="KW-0732">Signal</keyword>
<feature type="compositionally biased region" description="Polar residues" evidence="5">
    <location>
        <begin position="164"/>
        <end position="181"/>
    </location>
</feature>
<keyword evidence="8" id="KW-1185">Reference proteome</keyword>
<dbReference type="Pfam" id="PF03968">
    <property type="entry name" value="LptD_N"/>
    <property type="match status" value="1"/>
</dbReference>
<dbReference type="GO" id="GO:0017089">
    <property type="term" value="F:glycolipid transfer activity"/>
    <property type="evidence" value="ECO:0007669"/>
    <property type="project" value="TreeGrafter"/>
</dbReference>
<name>A0A0A0M980_9GAMM</name>
<evidence type="ECO:0000256" key="4">
    <source>
        <dbReference type="HAMAP-Rule" id="MF_01914"/>
    </source>
</evidence>
<keyword evidence="1 4" id="KW-0813">Transport</keyword>
<dbReference type="InterPro" id="IPR005653">
    <property type="entry name" value="OstA-like_N"/>
</dbReference>
<proteinExistence type="inferred from homology"/>